<keyword evidence="9" id="KW-1185">Reference proteome</keyword>
<keyword evidence="2 5" id="KW-0547">Nucleotide-binding</keyword>
<evidence type="ECO:0000313" key="9">
    <source>
        <dbReference type="Proteomes" id="UP001592531"/>
    </source>
</evidence>
<dbReference type="InterPro" id="IPR014746">
    <property type="entry name" value="Gln_synth/guanido_kin_cat_dom"/>
</dbReference>
<evidence type="ECO:0000256" key="4">
    <source>
        <dbReference type="ARBA" id="ARBA00048819"/>
    </source>
</evidence>
<evidence type="ECO:0000256" key="6">
    <source>
        <dbReference type="PIRNR" id="PIRNR017901"/>
    </source>
</evidence>
<protein>
    <recommendedName>
        <fullName evidence="5">Glutamate--cysteine ligase EgtA</fullName>
        <ecNumber evidence="5">6.3.2.2</ecNumber>
    </recommendedName>
    <alternativeName>
        <fullName evidence="5">Gamma-glutamylcysteine synthase</fullName>
        <shortName evidence="5">GCS</shortName>
        <shortName evidence="5">Gamma-ECS</shortName>
    </alternativeName>
</protein>
<dbReference type="HAMAP" id="MF_02034">
    <property type="entry name" value="EgtA"/>
    <property type="match status" value="1"/>
</dbReference>
<dbReference type="EMBL" id="JBHFAB010000022">
    <property type="protein sequence ID" value="MFC1419936.1"/>
    <property type="molecule type" value="Genomic_DNA"/>
</dbReference>
<evidence type="ECO:0000313" key="8">
    <source>
        <dbReference type="EMBL" id="MFC1419936.1"/>
    </source>
</evidence>
<comment type="function">
    <text evidence="5">Catalyzes the synthesis of gamma-glutamylcysteine (gamma-GC). This compound is used as substrate for the biosynthesis of the low-molecular thiol compound ergothioneine.</text>
</comment>
<evidence type="ECO:0000256" key="3">
    <source>
        <dbReference type="ARBA" id="ARBA00022840"/>
    </source>
</evidence>
<dbReference type="Pfam" id="PF04107">
    <property type="entry name" value="GCS2"/>
    <property type="match status" value="1"/>
</dbReference>
<sequence length="424" mass="45782">MGGRLDEDAALAHIAASCFRTGPPHRTGVELEWLVRDRHDHAAAVATPRLERALSRLGSADRLPNGGRITLEPGGQVELSSRPAPGVAPCLRETAADLALLQEALASADLVLEGCGLEPHRSPARVLDLPRYRAMESYFDHGGPWGRMMMRATASVQVNVDAGDDGDGPAGYRFRWALAHRLGPVLVAAFANSPLWQGIPTGWRSTRQAVWSYMDPGRTRPPAPDGDPRAAWAHYALDARLLLLRRPSPASWTAPHDTSLRGWLRGTPLDPPPTLADAEYHLTTLFPPVRPRGWLELRMIDAQRGDAWQVPALLVSALLDDPVAALAAHRATTPLTDGAEEPPWAVWRRAARFGPADPELGTAVRACFAIAAASLTRNGTPEPLRAALDGFARRYPEQGRCPADDLLGNGYAGPASDLTQGARR</sequence>
<feature type="region of interest" description="Disordered" evidence="7">
    <location>
        <begin position="400"/>
        <end position="424"/>
    </location>
</feature>
<name>A0ABV6W1R1_9ACTN</name>
<keyword evidence="3 5" id="KW-0067">ATP-binding</keyword>
<organism evidence="8 9">
    <name type="scientific">Streptacidiphilus cavernicola</name>
    <dbReference type="NCBI Taxonomy" id="3342716"/>
    <lineage>
        <taxon>Bacteria</taxon>
        <taxon>Bacillati</taxon>
        <taxon>Actinomycetota</taxon>
        <taxon>Actinomycetes</taxon>
        <taxon>Kitasatosporales</taxon>
        <taxon>Streptomycetaceae</taxon>
        <taxon>Streptacidiphilus</taxon>
    </lineage>
</organism>
<dbReference type="InterPro" id="IPR006336">
    <property type="entry name" value="GCS2"/>
</dbReference>
<dbReference type="InterPro" id="IPR017809">
    <property type="entry name" value="EgtA_Actinobacteria"/>
</dbReference>
<dbReference type="PIRSF" id="PIRSF017901">
    <property type="entry name" value="GCL"/>
    <property type="match status" value="1"/>
</dbReference>
<dbReference type="Proteomes" id="UP001592531">
    <property type="component" value="Unassembled WGS sequence"/>
</dbReference>
<comment type="pathway">
    <text evidence="5">Amino-acid biosynthesis; ergothioneine biosynthesis.</text>
</comment>
<reference evidence="8 9" key="1">
    <citation type="submission" date="2024-09" db="EMBL/GenBank/DDBJ databases">
        <authorList>
            <person name="Lee S.D."/>
        </authorList>
    </citation>
    <scope>NUCLEOTIDE SEQUENCE [LARGE SCALE GENOMIC DNA]</scope>
    <source>
        <strain evidence="8 9">N8-3</strain>
    </source>
</reference>
<dbReference type="PANTHER" id="PTHR34378">
    <property type="entry name" value="GLUTAMATE--CYSTEINE LIGASE, CHLOROPLASTIC"/>
    <property type="match status" value="1"/>
</dbReference>
<comment type="similarity">
    <text evidence="5 6">Belongs to the glutamate--cysteine ligase type 2 family. EgtA subfamily.</text>
</comment>
<gene>
    <name evidence="5 8" type="primary">egtA</name>
    <name evidence="8" type="ORF">ACEZDE_25340</name>
</gene>
<evidence type="ECO:0000256" key="1">
    <source>
        <dbReference type="ARBA" id="ARBA00022598"/>
    </source>
</evidence>
<dbReference type="EC" id="6.3.2.2" evidence="5"/>
<dbReference type="SUPFAM" id="SSF55931">
    <property type="entry name" value="Glutamine synthetase/guanido kinase"/>
    <property type="match status" value="1"/>
</dbReference>
<proteinExistence type="inferred from homology"/>
<dbReference type="NCBIfam" id="TIGR03444">
    <property type="entry name" value="EgtA_Cys_ligase"/>
    <property type="match status" value="1"/>
</dbReference>
<dbReference type="RefSeq" id="WP_380540204.1">
    <property type="nucleotide sequence ID" value="NZ_JBHFAB010000022.1"/>
</dbReference>
<keyword evidence="1 5" id="KW-0436">Ligase</keyword>
<accession>A0ABV6W1R1</accession>
<dbReference type="PANTHER" id="PTHR34378:SF1">
    <property type="entry name" value="GLUTAMATE--CYSTEINE LIGASE, CHLOROPLASTIC"/>
    <property type="match status" value="1"/>
</dbReference>
<evidence type="ECO:0000256" key="2">
    <source>
        <dbReference type="ARBA" id="ARBA00022741"/>
    </source>
</evidence>
<evidence type="ECO:0000256" key="5">
    <source>
        <dbReference type="HAMAP-Rule" id="MF_02034"/>
    </source>
</evidence>
<dbReference type="GO" id="GO:0004357">
    <property type="term" value="F:glutamate-cysteine ligase activity"/>
    <property type="evidence" value="ECO:0007669"/>
    <property type="project" value="UniProtKB-EC"/>
</dbReference>
<comment type="caution">
    <text evidence="8">The sequence shown here is derived from an EMBL/GenBank/DDBJ whole genome shotgun (WGS) entry which is preliminary data.</text>
</comment>
<dbReference type="InterPro" id="IPR035434">
    <property type="entry name" value="GCL_bact_plant"/>
</dbReference>
<evidence type="ECO:0000256" key="7">
    <source>
        <dbReference type="SAM" id="MobiDB-lite"/>
    </source>
</evidence>
<comment type="catalytic activity">
    <reaction evidence="4 5 6">
        <text>L-cysteine + L-glutamate + ATP = gamma-L-glutamyl-L-cysteine + ADP + phosphate + H(+)</text>
        <dbReference type="Rhea" id="RHEA:13285"/>
        <dbReference type="ChEBI" id="CHEBI:15378"/>
        <dbReference type="ChEBI" id="CHEBI:29985"/>
        <dbReference type="ChEBI" id="CHEBI:30616"/>
        <dbReference type="ChEBI" id="CHEBI:35235"/>
        <dbReference type="ChEBI" id="CHEBI:43474"/>
        <dbReference type="ChEBI" id="CHEBI:58173"/>
        <dbReference type="ChEBI" id="CHEBI:456216"/>
        <dbReference type="EC" id="6.3.2.2"/>
    </reaction>
</comment>
<dbReference type="Gene3D" id="3.30.590.20">
    <property type="match status" value="1"/>
</dbReference>